<dbReference type="InterPro" id="IPR057087">
    <property type="entry name" value="Gp12-like"/>
</dbReference>
<reference evidence="2 3" key="1">
    <citation type="submission" date="2019-03" db="EMBL/GenBank/DDBJ databases">
        <authorList>
            <person name="Liu G."/>
        </authorList>
    </citation>
    <scope>NUCLEOTIDE SEQUENCE [LARGE SCALE GENOMIC DNA]</scope>
    <source>
        <strain evidence="2 3">DSM 19099</strain>
    </source>
</reference>
<comment type="caution">
    <text evidence="2">The sequence shown here is derived from an EMBL/GenBank/DDBJ whole genome shotgun (WGS) entry which is preliminary data.</text>
</comment>
<proteinExistence type="predicted"/>
<protein>
    <recommendedName>
        <fullName evidence="1">Phage neck terminator protein gp12-like domain-containing protein</fullName>
    </recommendedName>
</protein>
<organism evidence="2 3">
    <name type="scientific">Shouchella lehensis</name>
    <dbReference type="NCBI Taxonomy" id="300825"/>
    <lineage>
        <taxon>Bacteria</taxon>
        <taxon>Bacillati</taxon>
        <taxon>Bacillota</taxon>
        <taxon>Bacilli</taxon>
        <taxon>Bacillales</taxon>
        <taxon>Bacillaceae</taxon>
        <taxon>Shouchella</taxon>
    </lineage>
</organism>
<evidence type="ECO:0000259" key="1">
    <source>
        <dbReference type="Pfam" id="PF23961"/>
    </source>
</evidence>
<dbReference type="AlphaFoldDB" id="A0A4Y7WDY6"/>
<dbReference type="Pfam" id="PF23961">
    <property type="entry name" value="Phage_tail_terminator_9"/>
    <property type="match status" value="1"/>
</dbReference>
<dbReference type="Proteomes" id="UP000298210">
    <property type="component" value="Unassembled WGS sequence"/>
</dbReference>
<dbReference type="EMBL" id="SNUX01000005">
    <property type="protein sequence ID" value="TES45658.1"/>
    <property type="molecule type" value="Genomic_DNA"/>
</dbReference>
<dbReference type="NCBIfam" id="NF047498">
    <property type="entry name" value="LIC_12616_fam"/>
    <property type="match status" value="1"/>
</dbReference>
<sequence>MEHIDIINAIIKLIYKRTGLFVVPSGTVGDKPDYPYVSYTITSPYLAVHRGVEHEGMFSEQWECVVSLLFHVKNDALEAMGLSKAIAQYFKTQPAQQFLREHGIVWVSNDGFGNRDTFLTVSMERRHGFDVKLRTYETIQHTTASDFETIENIET</sequence>
<dbReference type="RefSeq" id="WP_134260286.1">
    <property type="nucleotide sequence ID" value="NZ_LDIM01000012.1"/>
</dbReference>
<feature type="domain" description="Phage neck terminator protein gp12-like" evidence="1">
    <location>
        <begin position="9"/>
        <end position="154"/>
    </location>
</feature>
<evidence type="ECO:0000313" key="3">
    <source>
        <dbReference type="Proteomes" id="UP000298210"/>
    </source>
</evidence>
<accession>A0A4Y7WDY6</accession>
<name>A0A4Y7WDY6_9BACI</name>
<evidence type="ECO:0000313" key="2">
    <source>
        <dbReference type="EMBL" id="TES45658.1"/>
    </source>
</evidence>
<gene>
    <name evidence="2" type="ORF">E2L03_19950</name>
</gene>